<evidence type="ECO:0000313" key="3">
    <source>
        <dbReference type="Proteomes" id="UP000252698"/>
    </source>
</evidence>
<gene>
    <name evidence="2" type="ORF">C5746_09390</name>
</gene>
<dbReference type="KEGG" id="sata:C5746_09390"/>
<name>A0A2Z5JA53_STRAR</name>
<protein>
    <submittedName>
        <fullName evidence="2">Uncharacterized protein</fullName>
    </submittedName>
</protein>
<dbReference type="AlphaFoldDB" id="A0A2Z5JA53"/>
<reference evidence="2 3" key="1">
    <citation type="journal article" date="2018" name="Front. Microbiol.">
        <title>Genome Sequencing of Streptomyces atratus SCSIOZH16 and Activation Production of Nocardamine via Metabolic Engineering.</title>
        <authorList>
            <person name="Li Y."/>
            <person name="Zhang C."/>
            <person name="Liu C."/>
            <person name="Ju J."/>
            <person name="Ma J."/>
        </authorList>
    </citation>
    <scope>NUCLEOTIDE SEQUENCE [LARGE SCALE GENOMIC DNA]</scope>
    <source>
        <strain evidence="2 3">SCSIO_ZH16</strain>
    </source>
</reference>
<feature type="compositionally biased region" description="Low complexity" evidence="1">
    <location>
        <begin position="64"/>
        <end position="77"/>
    </location>
</feature>
<organism evidence="2 3">
    <name type="scientific">Streptomyces atratus</name>
    <dbReference type="NCBI Taxonomy" id="1893"/>
    <lineage>
        <taxon>Bacteria</taxon>
        <taxon>Bacillati</taxon>
        <taxon>Actinomycetota</taxon>
        <taxon>Actinomycetes</taxon>
        <taxon>Kitasatosporales</taxon>
        <taxon>Streptomycetaceae</taxon>
        <taxon>Streptomyces</taxon>
    </lineage>
</organism>
<proteinExistence type="predicted"/>
<evidence type="ECO:0000313" key="2">
    <source>
        <dbReference type="EMBL" id="AXE77093.1"/>
    </source>
</evidence>
<evidence type="ECO:0000256" key="1">
    <source>
        <dbReference type="SAM" id="MobiDB-lite"/>
    </source>
</evidence>
<dbReference type="EMBL" id="CP027306">
    <property type="protein sequence ID" value="AXE77093.1"/>
    <property type="molecule type" value="Genomic_DNA"/>
</dbReference>
<feature type="region of interest" description="Disordered" evidence="1">
    <location>
        <begin position="46"/>
        <end position="96"/>
    </location>
</feature>
<dbReference type="Proteomes" id="UP000252698">
    <property type="component" value="Chromosome"/>
</dbReference>
<sequence length="96" mass="10544">MFFGPGILAEARMPGPEALRSPTCRIRCRRADEPVQHLADLLAVLGEEPKRERRPQPRPGPCSPLTRPRPVLPRLTPEALGRLGVPAVRRGPGRTA</sequence>
<accession>A0A2Z5JA53</accession>